<dbReference type="Gene3D" id="1.20.120.620">
    <property type="entry name" value="Backbone structure of the membrane domain of e. Coli histidine kinase receptor kdpd"/>
    <property type="match status" value="1"/>
</dbReference>
<protein>
    <submittedName>
        <fullName evidence="13">PAS domain-containing sensor histidine kinase</fullName>
    </submittedName>
</protein>
<evidence type="ECO:0000313" key="14">
    <source>
        <dbReference type="Proteomes" id="UP001057702"/>
    </source>
</evidence>
<keyword evidence="10 11" id="KW-0472">Membrane</keyword>
<evidence type="ECO:0000256" key="1">
    <source>
        <dbReference type="ARBA" id="ARBA00004141"/>
    </source>
</evidence>
<keyword evidence="7" id="KW-0067">ATP-binding</keyword>
<evidence type="ECO:0000256" key="2">
    <source>
        <dbReference type="ARBA" id="ARBA00022553"/>
    </source>
</evidence>
<comment type="subcellular location">
    <subcellularLocation>
        <location evidence="1">Membrane</location>
        <topology evidence="1">Multi-pass membrane protein</topology>
    </subcellularLocation>
</comment>
<keyword evidence="6 13" id="KW-0418">Kinase</keyword>
<evidence type="ECO:0000256" key="6">
    <source>
        <dbReference type="ARBA" id="ARBA00022777"/>
    </source>
</evidence>
<keyword evidence="9" id="KW-0902">Two-component regulatory system</keyword>
<keyword evidence="2" id="KW-0597">Phosphoprotein</keyword>
<reference evidence="13" key="1">
    <citation type="submission" date="2022-06" db="EMBL/GenBank/DDBJ databases">
        <title>Draft genome sequence of Streptomyces sp. RB6PN25 isolated from peat swamp forest in Thailand.</title>
        <authorList>
            <person name="Duangmal K."/>
            <person name="Klaysubun C."/>
        </authorList>
    </citation>
    <scope>NUCLEOTIDE SEQUENCE</scope>
    <source>
        <strain evidence="13">RB6PN25</strain>
    </source>
</reference>
<dbReference type="Pfam" id="PF13493">
    <property type="entry name" value="DUF4118"/>
    <property type="match status" value="1"/>
</dbReference>
<evidence type="ECO:0000256" key="7">
    <source>
        <dbReference type="ARBA" id="ARBA00022840"/>
    </source>
</evidence>
<dbReference type="RefSeq" id="WP_255920144.1">
    <property type="nucleotide sequence ID" value="NZ_JANFNG010000007.1"/>
</dbReference>
<sequence length="249" mass="26801">MHRFLHRDVIAVAAGLVAPLAVAAVLVPARTHISNTDVALVLVVVVVAVAADGHRLAGVLAALSAAVWFDFFFTQPYERFTITKSADIRTAVLLLLVGLAVSQLAARARRLQVIAITDARYLSQIHDTAELARSTTSPSQVVDKVKQQLTELLTLRGCRFEYGSLLGHPARLEADGTVIVGHKPWNVDERGLPDEEVELRAFGNGHYYGRFMLQPMPGAKPPLQARLVSVTLADQVGAALDTAVTGQGE</sequence>
<feature type="transmembrane region" description="Helical" evidence="11">
    <location>
        <begin position="33"/>
        <end position="51"/>
    </location>
</feature>
<evidence type="ECO:0000256" key="3">
    <source>
        <dbReference type="ARBA" id="ARBA00022679"/>
    </source>
</evidence>
<name>A0ABT1PU78_9ACTN</name>
<keyword evidence="3" id="KW-0808">Transferase</keyword>
<dbReference type="PANTHER" id="PTHR45569">
    <property type="entry name" value="SENSOR PROTEIN KDPD"/>
    <property type="match status" value="1"/>
</dbReference>
<evidence type="ECO:0000256" key="5">
    <source>
        <dbReference type="ARBA" id="ARBA00022741"/>
    </source>
</evidence>
<feature type="domain" description="Sensor protein KdpD transmembrane" evidence="12">
    <location>
        <begin position="13"/>
        <end position="112"/>
    </location>
</feature>
<evidence type="ECO:0000313" key="13">
    <source>
        <dbReference type="EMBL" id="MCQ4081228.1"/>
    </source>
</evidence>
<organism evidence="13 14">
    <name type="scientific">Streptomyces humicola</name>
    <dbReference type="NCBI Taxonomy" id="2953240"/>
    <lineage>
        <taxon>Bacteria</taxon>
        <taxon>Bacillati</taxon>
        <taxon>Actinomycetota</taxon>
        <taxon>Actinomycetes</taxon>
        <taxon>Kitasatosporales</taxon>
        <taxon>Streptomycetaceae</taxon>
        <taxon>Streptomyces</taxon>
    </lineage>
</organism>
<evidence type="ECO:0000256" key="9">
    <source>
        <dbReference type="ARBA" id="ARBA00023012"/>
    </source>
</evidence>
<keyword evidence="14" id="KW-1185">Reference proteome</keyword>
<dbReference type="Proteomes" id="UP001057702">
    <property type="component" value="Unassembled WGS sequence"/>
</dbReference>
<keyword evidence="5" id="KW-0547">Nucleotide-binding</keyword>
<keyword evidence="4 11" id="KW-0812">Transmembrane</keyword>
<evidence type="ECO:0000256" key="8">
    <source>
        <dbReference type="ARBA" id="ARBA00022989"/>
    </source>
</evidence>
<evidence type="ECO:0000256" key="4">
    <source>
        <dbReference type="ARBA" id="ARBA00022692"/>
    </source>
</evidence>
<dbReference type="InterPro" id="IPR052023">
    <property type="entry name" value="Histidine_kinase_KdpD"/>
</dbReference>
<evidence type="ECO:0000256" key="10">
    <source>
        <dbReference type="ARBA" id="ARBA00023136"/>
    </source>
</evidence>
<evidence type="ECO:0000259" key="12">
    <source>
        <dbReference type="Pfam" id="PF13493"/>
    </source>
</evidence>
<dbReference type="InterPro" id="IPR025201">
    <property type="entry name" value="KdpD_TM"/>
</dbReference>
<dbReference type="EMBL" id="JANFNG010000007">
    <property type="protein sequence ID" value="MCQ4081228.1"/>
    <property type="molecule type" value="Genomic_DNA"/>
</dbReference>
<comment type="caution">
    <text evidence="13">The sequence shown here is derived from an EMBL/GenBank/DDBJ whole genome shotgun (WGS) entry which is preliminary data.</text>
</comment>
<feature type="transmembrane region" description="Helical" evidence="11">
    <location>
        <begin position="56"/>
        <end position="74"/>
    </location>
</feature>
<proteinExistence type="predicted"/>
<evidence type="ECO:0000256" key="11">
    <source>
        <dbReference type="SAM" id="Phobius"/>
    </source>
</evidence>
<gene>
    <name evidence="13" type="ORF">NGB36_11610</name>
</gene>
<feature type="transmembrane region" description="Helical" evidence="11">
    <location>
        <begin position="86"/>
        <end position="106"/>
    </location>
</feature>
<dbReference type="PANTHER" id="PTHR45569:SF1">
    <property type="entry name" value="SENSOR PROTEIN KDPD"/>
    <property type="match status" value="1"/>
</dbReference>
<keyword evidence="8 11" id="KW-1133">Transmembrane helix</keyword>
<accession>A0ABT1PU78</accession>
<dbReference type="GO" id="GO:0016301">
    <property type="term" value="F:kinase activity"/>
    <property type="evidence" value="ECO:0007669"/>
    <property type="project" value="UniProtKB-KW"/>
</dbReference>
<dbReference type="InterPro" id="IPR038318">
    <property type="entry name" value="KdpD_sf"/>
</dbReference>